<sequence length="970" mass="110695">MEQEAAAEMDSDNDDVRPSSSGPTDQENMDLDDPIFQMLPPSTTEDAPSPSSSPLRGNRVTIEEVEDEDAHRSPNTTDALWEEPWPYEAGTPIREELGAFEKLRQEQESNGHAPWHPFENKEDWELARWLILSGVSQKKINDFLKLDSVRRGIDPAFHNARSLLQRIDALPKGPKWSCTTFDIEGDILDSDGKPRVQEVELWHRDPVECVQELLENPAFKGHQHFQPTQMYSDEGGKNRVYGEMHTADWWWKTQKSLPPGATLCPLILSSDKTSLSRFSGDKSAWPVYISTAIIDKDVRRKPTSYATVLLGYIPVCKLECFTANRRSEEGYNLFHQCMRKMLEPIIKAGREGVEMRCADGFIRLMYLILAAYIADYPEQCLVACCKENSCPRCTVPPDKRGDHRVYSVIRDPDETIELINEKLAGNVHEEFKKQNLRPTRPFWEDLPRCNIFECMTPDLLHQLHKGVFHDHLVSWGTEAIEGGEGEIDERFRTMSPHPSLRHFNRGISLTSQWTGSEHKHMEKVFLGILAGATDQRVVKAARGLLDFIYYAHFEVHTDESLNQLDAAWLMFHENKEVFEELGIRQHFNISKLHNIRHYYESIRSRGTADGFNTENTERLHIDFAKMGYNASNKKNYIDQMTLWLQRQESIHRFSRYLQWVLPGYVVQGVDDDEDDEDEGSEDKSESIVKDSETAMNKADNDDQSAGSFAIAKKAPITGVNAETMTKDFGTINFLYYLEEHLSTAAPSVRRLLTEDTPFSIYKRVVLQLPPILAVSRQPIRDVIHAVKGSAANGRKQAAPGRFSTVLVRTPSKDGQATSSEPLAGMRVAQVRAIFKLPAEFRLTTPLAYIDWFTPFRNPQADTGMYMISQSTNTHDRRASVIPISDIVRSCHLIPVFGQAPAKNLGWKSETVLEQCKKFYFNPYLRHHDFYQFRYLQDLHLKRQSEALAAQQRAAAAAAGGKSRSKKRKRK</sequence>
<proteinExistence type="predicted"/>
<dbReference type="OrthoDB" id="2418900at2759"/>
<reference evidence="2 3" key="1">
    <citation type="journal article" date="2018" name="Evol. Lett.">
        <title>Horizontal gene cluster transfer increased hallucinogenic mushroom diversity.</title>
        <authorList>
            <person name="Reynolds H.T."/>
            <person name="Vijayakumar V."/>
            <person name="Gluck-Thaler E."/>
            <person name="Korotkin H.B."/>
            <person name="Matheny P.B."/>
            <person name="Slot J.C."/>
        </authorList>
    </citation>
    <scope>NUCLEOTIDE SEQUENCE [LARGE SCALE GENOMIC DNA]</scope>
    <source>
        <strain evidence="2 3">SRW20</strain>
    </source>
</reference>
<gene>
    <name evidence="2" type="ORF">CVT26_010393</name>
</gene>
<evidence type="ECO:0000313" key="2">
    <source>
        <dbReference type="EMBL" id="PPQ71533.1"/>
    </source>
</evidence>
<dbReference type="InterPro" id="IPR041078">
    <property type="entry name" value="Plavaka"/>
</dbReference>
<dbReference type="EMBL" id="NHYE01005498">
    <property type="protein sequence ID" value="PPQ71533.1"/>
    <property type="molecule type" value="Genomic_DNA"/>
</dbReference>
<keyword evidence="3" id="KW-1185">Reference proteome</keyword>
<dbReference type="STRING" id="231916.A0A409VZ79"/>
<accession>A0A409VZ79</accession>
<feature type="compositionally biased region" description="Basic and acidic residues" evidence="1">
    <location>
        <begin position="681"/>
        <end position="692"/>
    </location>
</feature>
<dbReference type="Pfam" id="PF18759">
    <property type="entry name" value="Plavaka"/>
    <property type="match status" value="1"/>
</dbReference>
<feature type="region of interest" description="Disordered" evidence="1">
    <location>
        <begin position="670"/>
        <end position="702"/>
    </location>
</feature>
<dbReference type="Proteomes" id="UP000284706">
    <property type="component" value="Unassembled WGS sequence"/>
</dbReference>
<evidence type="ECO:0000313" key="3">
    <source>
        <dbReference type="Proteomes" id="UP000284706"/>
    </source>
</evidence>
<protein>
    <submittedName>
        <fullName evidence="2">Uncharacterized protein</fullName>
    </submittedName>
</protein>
<feature type="compositionally biased region" description="Acidic residues" evidence="1">
    <location>
        <begin position="1"/>
        <end position="13"/>
    </location>
</feature>
<evidence type="ECO:0000256" key="1">
    <source>
        <dbReference type="SAM" id="MobiDB-lite"/>
    </source>
</evidence>
<feature type="compositionally biased region" description="Polar residues" evidence="1">
    <location>
        <begin position="40"/>
        <end position="55"/>
    </location>
</feature>
<dbReference type="AlphaFoldDB" id="A0A409VZ79"/>
<comment type="caution">
    <text evidence="2">The sequence shown here is derived from an EMBL/GenBank/DDBJ whole genome shotgun (WGS) entry which is preliminary data.</text>
</comment>
<organism evidence="2 3">
    <name type="scientific">Gymnopilus dilepis</name>
    <dbReference type="NCBI Taxonomy" id="231916"/>
    <lineage>
        <taxon>Eukaryota</taxon>
        <taxon>Fungi</taxon>
        <taxon>Dikarya</taxon>
        <taxon>Basidiomycota</taxon>
        <taxon>Agaricomycotina</taxon>
        <taxon>Agaricomycetes</taxon>
        <taxon>Agaricomycetidae</taxon>
        <taxon>Agaricales</taxon>
        <taxon>Agaricineae</taxon>
        <taxon>Hymenogastraceae</taxon>
        <taxon>Gymnopilus</taxon>
    </lineage>
</organism>
<feature type="compositionally biased region" description="Acidic residues" evidence="1">
    <location>
        <begin position="670"/>
        <end position="680"/>
    </location>
</feature>
<feature type="region of interest" description="Disordered" evidence="1">
    <location>
        <begin position="1"/>
        <end position="78"/>
    </location>
</feature>
<dbReference type="InParanoid" id="A0A409VZ79"/>
<name>A0A409VZ79_9AGAR</name>